<dbReference type="KEGG" id="pif:PITG_23209"/>
<dbReference type="InParanoid" id="D0P460"/>
<organism evidence="3 4">
    <name type="scientific">Phytophthora infestans (strain T30-4)</name>
    <name type="common">Potato late blight agent</name>
    <dbReference type="NCBI Taxonomy" id="403677"/>
    <lineage>
        <taxon>Eukaryota</taxon>
        <taxon>Sar</taxon>
        <taxon>Stramenopiles</taxon>
        <taxon>Oomycota</taxon>
        <taxon>Peronosporomycetes</taxon>
        <taxon>Peronosporales</taxon>
        <taxon>Peronosporaceae</taxon>
        <taxon>Phytophthora</taxon>
    </lineage>
</organism>
<dbReference type="Proteomes" id="UP000006643">
    <property type="component" value="Unassembled WGS sequence"/>
</dbReference>
<feature type="chain" id="PRO_5003013805" description="Secreted RxLR effector peptide protein" evidence="2">
    <location>
        <begin position="25"/>
        <end position="106"/>
    </location>
</feature>
<evidence type="ECO:0000256" key="1">
    <source>
        <dbReference type="SAM" id="MobiDB-lite"/>
    </source>
</evidence>
<keyword evidence="4" id="KW-1185">Reference proteome</keyword>
<feature type="region of interest" description="Disordered" evidence="1">
    <location>
        <begin position="41"/>
        <end position="61"/>
    </location>
</feature>
<evidence type="ECO:0000256" key="2">
    <source>
        <dbReference type="SAM" id="SignalP"/>
    </source>
</evidence>
<reference evidence="4" key="1">
    <citation type="journal article" date="2009" name="Nature">
        <title>Genome sequence and analysis of the Irish potato famine pathogen Phytophthora infestans.</title>
        <authorList>
            <consortium name="The Broad Institute Genome Sequencing Platform"/>
            <person name="Haas B.J."/>
            <person name="Kamoun S."/>
            <person name="Zody M.C."/>
            <person name="Jiang R.H."/>
            <person name="Handsaker R.E."/>
            <person name="Cano L.M."/>
            <person name="Grabherr M."/>
            <person name="Kodira C.D."/>
            <person name="Raffaele S."/>
            <person name="Torto-Alalibo T."/>
            <person name="Bozkurt T.O."/>
            <person name="Ah-Fong A.M."/>
            <person name="Alvarado L."/>
            <person name="Anderson V.L."/>
            <person name="Armstrong M.R."/>
            <person name="Avrova A."/>
            <person name="Baxter L."/>
            <person name="Beynon J."/>
            <person name="Boevink P.C."/>
            <person name="Bollmann S.R."/>
            <person name="Bos J.I."/>
            <person name="Bulone V."/>
            <person name="Cai G."/>
            <person name="Cakir C."/>
            <person name="Carrington J.C."/>
            <person name="Chawner M."/>
            <person name="Conti L."/>
            <person name="Costanzo S."/>
            <person name="Ewan R."/>
            <person name="Fahlgren N."/>
            <person name="Fischbach M.A."/>
            <person name="Fugelstad J."/>
            <person name="Gilroy E.M."/>
            <person name="Gnerre S."/>
            <person name="Green P.J."/>
            <person name="Grenville-Briggs L.J."/>
            <person name="Griffith J."/>
            <person name="Grunwald N.J."/>
            <person name="Horn K."/>
            <person name="Horner N.R."/>
            <person name="Hu C.H."/>
            <person name="Huitema E."/>
            <person name="Jeong D.H."/>
            <person name="Jones A.M."/>
            <person name="Jones J.D."/>
            <person name="Jones R.W."/>
            <person name="Karlsson E.K."/>
            <person name="Kunjeti S.G."/>
            <person name="Lamour K."/>
            <person name="Liu Z."/>
            <person name="Ma L."/>
            <person name="Maclean D."/>
            <person name="Chibucos M.C."/>
            <person name="McDonald H."/>
            <person name="McWalters J."/>
            <person name="Meijer H.J."/>
            <person name="Morgan W."/>
            <person name="Morris P.F."/>
            <person name="Munro C.A."/>
            <person name="O'Neill K."/>
            <person name="Ospina-Giraldo M."/>
            <person name="Pinzon A."/>
            <person name="Pritchard L."/>
            <person name="Ramsahoye B."/>
            <person name="Ren Q."/>
            <person name="Restrepo S."/>
            <person name="Roy S."/>
            <person name="Sadanandom A."/>
            <person name="Savidor A."/>
            <person name="Schornack S."/>
            <person name="Schwartz D.C."/>
            <person name="Schumann U.D."/>
            <person name="Schwessinger B."/>
            <person name="Seyer L."/>
            <person name="Sharpe T."/>
            <person name="Silvar C."/>
            <person name="Song J."/>
            <person name="Studholme D.J."/>
            <person name="Sykes S."/>
            <person name="Thines M."/>
            <person name="van de Vondervoort P.J."/>
            <person name="Phuntumart V."/>
            <person name="Wawra S."/>
            <person name="Weide R."/>
            <person name="Win J."/>
            <person name="Young C."/>
            <person name="Zhou S."/>
            <person name="Fry W."/>
            <person name="Meyers B.C."/>
            <person name="van West P."/>
            <person name="Ristaino J."/>
            <person name="Govers F."/>
            <person name="Birch P.R."/>
            <person name="Whisson S.C."/>
            <person name="Judelson H.S."/>
            <person name="Nusbaum C."/>
        </authorList>
    </citation>
    <scope>NUCLEOTIDE SEQUENCE [LARGE SCALE GENOMIC DNA]</scope>
    <source>
        <strain evidence="4">T30-4</strain>
    </source>
</reference>
<gene>
    <name evidence="3" type="ORF">PITG_23209</name>
</gene>
<dbReference type="GeneID" id="9472357"/>
<dbReference type="EMBL" id="DS028496">
    <property type="protein sequence ID" value="EEY63143.1"/>
    <property type="molecule type" value="Genomic_DNA"/>
</dbReference>
<keyword evidence="2" id="KW-0732">Signal</keyword>
<sequence length="106" mass="11546">MTIKLGRTWFSLLLAFALFAPASSTRTVKTEDLNSAVDGQINGNVRKDMRPTFGEDGGSLGERMLSHKSIPGAAKLKSLVNPGEAMFRKATAKKMSEKEKATQNLF</sequence>
<dbReference type="AlphaFoldDB" id="D0P460"/>
<name>D0P460_PHYIT</name>
<evidence type="ECO:0000313" key="4">
    <source>
        <dbReference type="Proteomes" id="UP000006643"/>
    </source>
</evidence>
<dbReference type="VEuPathDB" id="FungiDB:PITG_23209"/>
<evidence type="ECO:0008006" key="5">
    <source>
        <dbReference type="Google" id="ProtNLM"/>
    </source>
</evidence>
<proteinExistence type="predicted"/>
<feature type="signal peptide" evidence="2">
    <location>
        <begin position="1"/>
        <end position="24"/>
    </location>
</feature>
<evidence type="ECO:0000313" key="3">
    <source>
        <dbReference type="EMBL" id="EEY63143.1"/>
    </source>
</evidence>
<protein>
    <recommendedName>
        <fullName evidence="5">Secreted RxLR effector peptide protein</fullName>
    </recommendedName>
</protein>
<accession>D0P460</accession>
<dbReference type="HOGENOM" id="CLU_2228451_0_0_1"/>
<dbReference type="RefSeq" id="XP_002894912.1">
    <property type="nucleotide sequence ID" value="XM_002894866.1"/>
</dbReference>